<dbReference type="Proteomes" id="UP001183629">
    <property type="component" value="Unassembled WGS sequence"/>
</dbReference>
<name>A0AAE3ZI22_9ACTN</name>
<sequence>MTGYVNDGRAGWTELRVHGVSGTPPDRMLQHAQVAVVAGDENAAFHRRRWESRDAAADTDGERAEAYFWGGLTAGAGQRALWLLLTPFMLVNVAFFALPPLSGAVRRIVEALLRLFALSITVTFVLVPVQVAMDLVGWQCARAGRDCALRFLTWDWLDTPGRRLAVTALVPLAVVALLWWLGRSTWSRLETTEVPGAVPVEAFRTPLENRRLWNGRAPVRRLRDVHVGAALAVTGVFLTAPLTSAPARAVLTALLVLLGAAAVLVCLPSIGSRPVPPPGSAPPPDADGRYRLLPAAAGLAVAAAVLVAAAADRDAARPDRSLPMIAEAAQGLVAGQLLVLFAVAVLLYGRAPGAAWRGLGAAALMLASLGFVAASAAGAGIRVADMLGDPTAGATGAHAVVVPAGYFSAGAATSVLAAVALLLAAAGAWRVHRAAGRVDAELPRHYADADLAADPAGRRRRLIARTWARAAVGDQLQLLLGWFLAITALVVTGGFALFLRDPRWLLRHAPGLVDAGTVLAGGFVVLLLWAGRRAYQNPNFRRTVGMLWDVGTFWPRAVHPLAPPCYAERAVPDLLTRISYLGDARDGGLVLLSCHSQGSVLGAAVIAQLTYPVSGAVGLLTYGSPLHRLYGRFFPAYFSPAALDRTGSLLLGPGGDHRPRAEWPWRNLYRRSDPIGGAVLGPDPDVDRALVDPAFTRVAGDTVDPVVRGHSNYWADPAFAASAALVKALRVRFPSSARDTAGPPDSAEAGS</sequence>
<feature type="transmembrane region" description="Helical" evidence="1">
    <location>
        <begin position="331"/>
        <end position="349"/>
    </location>
</feature>
<keyword evidence="1" id="KW-0812">Transmembrane</keyword>
<comment type="caution">
    <text evidence="2">The sequence shown here is derived from an EMBL/GenBank/DDBJ whole genome shotgun (WGS) entry which is preliminary data.</text>
</comment>
<feature type="transmembrane region" description="Helical" evidence="1">
    <location>
        <begin position="80"/>
        <end position="99"/>
    </location>
</feature>
<dbReference type="AlphaFoldDB" id="A0AAE3ZI22"/>
<evidence type="ECO:0000256" key="1">
    <source>
        <dbReference type="SAM" id="Phobius"/>
    </source>
</evidence>
<dbReference type="EMBL" id="JAVDYC010000001">
    <property type="protein sequence ID" value="MDR7320344.1"/>
    <property type="molecule type" value="Genomic_DNA"/>
</dbReference>
<keyword evidence="1" id="KW-0472">Membrane</keyword>
<gene>
    <name evidence="2" type="ORF">J2S44_000594</name>
</gene>
<organism evidence="2 3">
    <name type="scientific">Catenuloplanes niger</name>
    <dbReference type="NCBI Taxonomy" id="587534"/>
    <lineage>
        <taxon>Bacteria</taxon>
        <taxon>Bacillati</taxon>
        <taxon>Actinomycetota</taxon>
        <taxon>Actinomycetes</taxon>
        <taxon>Micromonosporales</taxon>
        <taxon>Micromonosporaceae</taxon>
        <taxon>Catenuloplanes</taxon>
    </lineage>
</organism>
<evidence type="ECO:0000313" key="3">
    <source>
        <dbReference type="Proteomes" id="UP001183629"/>
    </source>
</evidence>
<feature type="transmembrane region" description="Helical" evidence="1">
    <location>
        <begin position="479"/>
        <end position="499"/>
    </location>
</feature>
<feature type="transmembrane region" description="Helical" evidence="1">
    <location>
        <begin position="164"/>
        <end position="181"/>
    </location>
</feature>
<feature type="transmembrane region" description="Helical" evidence="1">
    <location>
        <begin position="404"/>
        <end position="429"/>
    </location>
</feature>
<keyword evidence="3" id="KW-1185">Reference proteome</keyword>
<reference evidence="2 3" key="1">
    <citation type="submission" date="2023-07" db="EMBL/GenBank/DDBJ databases">
        <title>Sequencing the genomes of 1000 actinobacteria strains.</title>
        <authorList>
            <person name="Klenk H.-P."/>
        </authorList>
    </citation>
    <scope>NUCLEOTIDE SEQUENCE [LARGE SCALE GENOMIC DNA]</scope>
    <source>
        <strain evidence="2 3">DSM 44711</strain>
    </source>
</reference>
<feature type="transmembrane region" description="Helical" evidence="1">
    <location>
        <begin position="249"/>
        <end position="271"/>
    </location>
</feature>
<proteinExistence type="predicted"/>
<protein>
    <recommendedName>
        <fullName evidence="4">Integral membrane protein</fullName>
    </recommendedName>
</protein>
<evidence type="ECO:0000313" key="2">
    <source>
        <dbReference type="EMBL" id="MDR7320344.1"/>
    </source>
</evidence>
<feature type="transmembrane region" description="Helical" evidence="1">
    <location>
        <begin position="292"/>
        <end position="311"/>
    </location>
</feature>
<keyword evidence="1" id="KW-1133">Transmembrane helix</keyword>
<feature type="transmembrane region" description="Helical" evidence="1">
    <location>
        <begin position="361"/>
        <end position="384"/>
    </location>
</feature>
<feature type="transmembrane region" description="Helical" evidence="1">
    <location>
        <begin position="111"/>
        <end position="129"/>
    </location>
</feature>
<feature type="transmembrane region" description="Helical" evidence="1">
    <location>
        <begin position="511"/>
        <end position="531"/>
    </location>
</feature>
<feature type="transmembrane region" description="Helical" evidence="1">
    <location>
        <begin position="225"/>
        <end position="243"/>
    </location>
</feature>
<dbReference type="RefSeq" id="WP_310408813.1">
    <property type="nucleotide sequence ID" value="NZ_JAVDYC010000001.1"/>
</dbReference>
<accession>A0AAE3ZI22</accession>
<evidence type="ECO:0008006" key="4">
    <source>
        <dbReference type="Google" id="ProtNLM"/>
    </source>
</evidence>